<dbReference type="InterPro" id="IPR013792">
    <property type="entry name" value="RNA3'P_cycl/enolpyr_Trfase_a/b"/>
</dbReference>
<accession>A0A545UIM3</accession>
<feature type="binding site" evidence="5">
    <location>
        <position position="104"/>
    </location>
    <ligand>
        <name>ATP</name>
        <dbReference type="ChEBI" id="CHEBI:30616"/>
    </ligand>
</feature>
<dbReference type="Pfam" id="PF05189">
    <property type="entry name" value="RTC_insert"/>
    <property type="match status" value="1"/>
</dbReference>
<comment type="subcellular location">
    <subcellularLocation>
        <location evidence="5">Cytoplasm</location>
    </subcellularLocation>
</comment>
<evidence type="ECO:0000256" key="1">
    <source>
        <dbReference type="ARBA" id="ARBA00009206"/>
    </source>
</evidence>
<dbReference type="PANTHER" id="PTHR11096">
    <property type="entry name" value="RNA 3' TERMINAL PHOSPHATE CYCLASE"/>
    <property type="match status" value="1"/>
</dbReference>
<dbReference type="GO" id="GO:0005737">
    <property type="term" value="C:cytoplasm"/>
    <property type="evidence" value="ECO:0007669"/>
    <property type="project" value="UniProtKB-SubCell"/>
</dbReference>
<dbReference type="InterPro" id="IPR017770">
    <property type="entry name" value="RNA3'_term_phos_cyc_type_1"/>
</dbReference>
<gene>
    <name evidence="5" type="primary">rtcA</name>
    <name evidence="9" type="ORF">FLL46_00080</name>
</gene>
<sequence>MKRKVLVIDGSQGEGGGQILRSSLSLAMCLGQPVKIKNIRAGRKKSGLLRQHLTCVRAAKEVCDAEVSGDELCSDYIEFTPGKIKHGDYRFAVGTAGSTSLVFQTILPALLLGKGMSNIELEGGTHNQQAPSFEFLTACFLKTLEILGVKANTELQRYGFYPNGGGQWTAQVHPRISGQRLKLLERGEPVARSATTFTAKIPQHVSQRELKQVVRKLKWKEQDLREILVDSFSPGNIISLKLEFTNCVEIFEAVAQRNIRAETIAGTAINALKRYRNSSAVVGEYLADQLLLPMALFSGGSFITHEMSQHVATNIAVINQFIDSAIQTSEIESDTYKIEVQGLNLNSDGIKTEVQKSDLIV</sequence>
<dbReference type="Gene3D" id="3.30.360.20">
    <property type="entry name" value="RNA 3'-terminal phosphate cyclase, insert domain"/>
    <property type="match status" value="1"/>
</dbReference>
<evidence type="ECO:0000256" key="6">
    <source>
        <dbReference type="NCBIfam" id="TIGR03399"/>
    </source>
</evidence>
<evidence type="ECO:0000259" key="7">
    <source>
        <dbReference type="Pfam" id="PF01137"/>
    </source>
</evidence>
<dbReference type="InterPro" id="IPR023797">
    <property type="entry name" value="RNA3'_phos_cyclase_dom"/>
</dbReference>
<reference evidence="9 10" key="1">
    <citation type="submission" date="2019-07" db="EMBL/GenBank/DDBJ databases">
        <title>Draft genome for Aliikangiella sp. M105.</title>
        <authorList>
            <person name="Wang G."/>
        </authorList>
    </citation>
    <scope>NUCLEOTIDE SEQUENCE [LARGE SCALE GENOMIC DNA]</scope>
    <source>
        <strain evidence="9 10">M105</strain>
    </source>
</reference>
<dbReference type="HAMAP" id="MF_00200">
    <property type="entry name" value="RTC"/>
    <property type="match status" value="1"/>
</dbReference>
<dbReference type="SUPFAM" id="SSF55205">
    <property type="entry name" value="EPT/RTPC-like"/>
    <property type="match status" value="1"/>
</dbReference>
<dbReference type="PIRSF" id="PIRSF005378">
    <property type="entry name" value="RNA3'_term_phos_cycl_euk"/>
    <property type="match status" value="1"/>
</dbReference>
<dbReference type="InterPro" id="IPR037136">
    <property type="entry name" value="RNA3'_phos_cyclase_dom_sf"/>
</dbReference>
<dbReference type="Gene3D" id="3.65.10.20">
    <property type="entry name" value="RNA 3'-terminal phosphate cyclase domain"/>
    <property type="match status" value="1"/>
</dbReference>
<dbReference type="InterPro" id="IPR013791">
    <property type="entry name" value="RNA3'-term_phos_cycl_insert"/>
</dbReference>
<evidence type="ECO:0000256" key="3">
    <source>
        <dbReference type="ARBA" id="ARBA00022741"/>
    </source>
</evidence>
<dbReference type="RefSeq" id="WP_142891382.1">
    <property type="nucleotide sequence ID" value="NZ_ML660160.1"/>
</dbReference>
<evidence type="ECO:0000256" key="4">
    <source>
        <dbReference type="ARBA" id="ARBA00024481"/>
    </source>
</evidence>
<dbReference type="GO" id="GO:0006396">
    <property type="term" value="P:RNA processing"/>
    <property type="evidence" value="ECO:0007669"/>
    <property type="project" value="UniProtKB-UniRule"/>
</dbReference>
<dbReference type="InterPro" id="IPR000228">
    <property type="entry name" value="RNA3'_term_phos_cyc"/>
</dbReference>
<dbReference type="SUPFAM" id="SSF52913">
    <property type="entry name" value="RNA 3'-terminal phosphate cyclase, RPTC, insert domain"/>
    <property type="match status" value="1"/>
</dbReference>
<feature type="domain" description="RNA 3'-terminal phosphate cyclase" evidence="7">
    <location>
        <begin position="13"/>
        <end position="326"/>
    </location>
</feature>
<dbReference type="GO" id="GO:0003963">
    <property type="term" value="F:RNA-3'-phosphate cyclase activity"/>
    <property type="evidence" value="ECO:0007669"/>
    <property type="project" value="UniProtKB-UniRule"/>
</dbReference>
<comment type="caution">
    <text evidence="9">The sequence shown here is derived from an EMBL/GenBank/DDBJ whole genome shotgun (WGS) entry which is preliminary data.</text>
</comment>
<evidence type="ECO:0000313" key="9">
    <source>
        <dbReference type="EMBL" id="TQV89318.1"/>
    </source>
</evidence>
<evidence type="ECO:0000313" key="10">
    <source>
        <dbReference type="Proteomes" id="UP000315439"/>
    </source>
</evidence>
<dbReference type="NCBIfam" id="TIGR03399">
    <property type="entry name" value="RNA_3prim_cycl"/>
    <property type="match status" value="1"/>
</dbReference>
<dbReference type="NCBIfam" id="NF003246">
    <property type="entry name" value="PRK04204.1-2"/>
    <property type="match status" value="1"/>
</dbReference>
<evidence type="ECO:0000256" key="2">
    <source>
        <dbReference type="ARBA" id="ARBA00022598"/>
    </source>
</evidence>
<feature type="domain" description="RNA 3'-terminal phosphate cyclase insert" evidence="8">
    <location>
        <begin position="184"/>
        <end position="275"/>
    </location>
</feature>
<protein>
    <recommendedName>
        <fullName evidence="5 6">RNA 3'-terminal phosphate cyclase</fullName>
        <shortName evidence="5">RNA cyclase</shortName>
        <shortName evidence="5">RNA-3'-phosphate cyclase</shortName>
        <ecNumber evidence="5 6">6.5.1.4</ecNumber>
    </recommendedName>
</protein>
<dbReference type="GO" id="GO:0005524">
    <property type="term" value="F:ATP binding"/>
    <property type="evidence" value="ECO:0007669"/>
    <property type="project" value="UniProtKB-KW"/>
</dbReference>
<dbReference type="AlphaFoldDB" id="A0A545UIM3"/>
<feature type="active site" description="Tele-AMP-histidine intermediate" evidence="5">
    <location>
        <position position="310"/>
    </location>
</feature>
<evidence type="ECO:0000256" key="5">
    <source>
        <dbReference type="HAMAP-Rule" id="MF_00200"/>
    </source>
</evidence>
<dbReference type="PANTHER" id="PTHR11096:SF0">
    <property type="entry name" value="RNA 3'-TERMINAL PHOSPHATE CYCLASE"/>
    <property type="match status" value="1"/>
</dbReference>
<dbReference type="InterPro" id="IPR036553">
    <property type="entry name" value="RPTC_insert"/>
</dbReference>
<feature type="binding site" evidence="5">
    <location>
        <begin position="285"/>
        <end position="289"/>
    </location>
    <ligand>
        <name>ATP</name>
        <dbReference type="ChEBI" id="CHEBI:30616"/>
    </ligand>
</feature>
<comment type="similarity">
    <text evidence="1 5">Belongs to the RNA 3'-terminal cyclase family. Type 1 subfamily.</text>
</comment>
<keyword evidence="5" id="KW-0963">Cytoplasm</keyword>
<dbReference type="EMBL" id="VIKS01000001">
    <property type="protein sequence ID" value="TQV89318.1"/>
    <property type="molecule type" value="Genomic_DNA"/>
</dbReference>
<dbReference type="EC" id="6.5.1.4" evidence="5 6"/>
<keyword evidence="5" id="KW-0067">ATP-binding</keyword>
<comment type="catalytic activity">
    <reaction evidence="4 5">
        <text>a 3'-end 3'-phospho-ribonucleotide-RNA + ATP = a 3'-end 2',3'-cyclophospho-ribonucleotide-RNA + AMP + diphosphate</text>
        <dbReference type="Rhea" id="RHEA:23976"/>
        <dbReference type="Rhea" id="RHEA-COMP:10463"/>
        <dbReference type="Rhea" id="RHEA-COMP:10464"/>
        <dbReference type="ChEBI" id="CHEBI:30616"/>
        <dbReference type="ChEBI" id="CHEBI:33019"/>
        <dbReference type="ChEBI" id="CHEBI:83062"/>
        <dbReference type="ChEBI" id="CHEBI:83064"/>
        <dbReference type="ChEBI" id="CHEBI:456215"/>
        <dbReference type="EC" id="6.5.1.4"/>
    </reaction>
</comment>
<dbReference type="Proteomes" id="UP000315439">
    <property type="component" value="Unassembled WGS sequence"/>
</dbReference>
<dbReference type="Pfam" id="PF01137">
    <property type="entry name" value="RTC"/>
    <property type="match status" value="1"/>
</dbReference>
<proteinExistence type="inferred from homology"/>
<comment type="function">
    <text evidence="5">Catalyzes the conversion of 3'-phosphate to a 2',3'-cyclic phosphodiester at the end of RNA. The mechanism of action of the enzyme occurs in 3 steps: (A) adenylation of the enzyme by ATP; (B) transfer of adenylate to an RNA-N3'P to produce RNA-N3'PP5'A; (C) and attack of the adjacent 2'-hydroxyl on the 3'-phosphorus in the diester linkage to produce the cyclic end product. The biological role of this enzyme is unknown but it is likely to function in some aspects of cellular RNA processing.</text>
</comment>
<evidence type="ECO:0000259" key="8">
    <source>
        <dbReference type="Pfam" id="PF05189"/>
    </source>
</evidence>
<dbReference type="OrthoDB" id="9789235at2"/>
<name>A0A545UIM3_9GAMM</name>
<keyword evidence="10" id="KW-1185">Reference proteome</keyword>
<keyword evidence="2 5" id="KW-0436">Ligase</keyword>
<keyword evidence="3 5" id="KW-0547">Nucleotide-binding</keyword>
<organism evidence="9 10">
    <name type="scientific">Aliikangiella coralliicola</name>
    <dbReference type="NCBI Taxonomy" id="2592383"/>
    <lineage>
        <taxon>Bacteria</taxon>
        <taxon>Pseudomonadati</taxon>
        <taxon>Pseudomonadota</taxon>
        <taxon>Gammaproteobacteria</taxon>
        <taxon>Oceanospirillales</taxon>
        <taxon>Pleioneaceae</taxon>
        <taxon>Aliikangiella</taxon>
    </lineage>
</organism>